<dbReference type="InterPro" id="IPR011102">
    <property type="entry name" value="Sig_transdc_His_kinase_HWE"/>
</dbReference>
<gene>
    <name evidence="10" type="ORF">DCG58_06675</name>
</gene>
<sequence length="362" mass="40855">MSALVSNSMTRNTAMPDFSPSERPDMSVEELSQSDIAGFVDQSAVPIMALDRDLRFVYANDAYCKYFSPPRDQIIGRSVFDVFELTPEMEESFKAKFLLTFQGKRTRSDVQMSIVAGADGKNKPVHWQSTQEPFFERDGKVRYIVQRVENVTHLVELQESHDVIAAELDHRVKNFVSVILATARITSASATSVEQYTEDFCSRVDSMARIYSHMSSQGLVGLDLRSMFEDELAQISNQKAIRYSLKGDDVKLTGKATRDGGMVIHEFVTNAMKYGCFSCPEGRLDVEWEVSDTHLRILWVESGLTGIKPPQKIGFGTRLTEMLPNAKVTRDYRDTGLVIEYVVPIDLVINETEQDENWLSAD</sequence>
<keyword evidence="4" id="KW-0808">Transferase</keyword>
<dbReference type="InterPro" id="IPR035965">
    <property type="entry name" value="PAS-like_dom_sf"/>
</dbReference>
<evidence type="ECO:0000256" key="5">
    <source>
        <dbReference type="ARBA" id="ARBA00022741"/>
    </source>
</evidence>
<dbReference type="PANTHER" id="PTHR41523:SF7">
    <property type="entry name" value="HISTIDINE KINASE"/>
    <property type="match status" value="1"/>
</dbReference>
<dbReference type="SMART" id="SM00911">
    <property type="entry name" value="HWE_HK"/>
    <property type="match status" value="1"/>
</dbReference>
<evidence type="ECO:0000313" key="11">
    <source>
        <dbReference type="Proteomes" id="UP000259610"/>
    </source>
</evidence>
<dbReference type="NCBIfam" id="TIGR00229">
    <property type="entry name" value="sensory_box"/>
    <property type="match status" value="1"/>
</dbReference>
<evidence type="ECO:0000256" key="7">
    <source>
        <dbReference type="ARBA" id="ARBA00022840"/>
    </source>
</evidence>
<dbReference type="EC" id="2.7.13.3" evidence="2"/>
<evidence type="ECO:0000256" key="2">
    <source>
        <dbReference type="ARBA" id="ARBA00012438"/>
    </source>
</evidence>
<dbReference type="SUPFAM" id="SSF55785">
    <property type="entry name" value="PYP-like sensor domain (PAS domain)"/>
    <property type="match status" value="1"/>
</dbReference>
<dbReference type="GO" id="GO:0006355">
    <property type="term" value="P:regulation of DNA-templated transcription"/>
    <property type="evidence" value="ECO:0007669"/>
    <property type="project" value="InterPro"/>
</dbReference>
<evidence type="ECO:0000256" key="1">
    <source>
        <dbReference type="ARBA" id="ARBA00000085"/>
    </source>
</evidence>
<comment type="catalytic activity">
    <reaction evidence="1">
        <text>ATP + protein L-histidine = ADP + protein N-phospho-L-histidine.</text>
        <dbReference type="EC" id="2.7.13.3"/>
    </reaction>
</comment>
<dbReference type="PANTHER" id="PTHR41523">
    <property type="entry name" value="TWO-COMPONENT SYSTEM SENSOR PROTEIN"/>
    <property type="match status" value="1"/>
</dbReference>
<evidence type="ECO:0000256" key="8">
    <source>
        <dbReference type="SAM" id="MobiDB-lite"/>
    </source>
</evidence>
<evidence type="ECO:0000313" key="10">
    <source>
        <dbReference type="EMBL" id="HAE26823.1"/>
    </source>
</evidence>
<dbReference type="AlphaFoldDB" id="A0A3B9GWK9"/>
<feature type="compositionally biased region" description="Polar residues" evidence="8">
    <location>
        <begin position="1"/>
        <end position="13"/>
    </location>
</feature>
<dbReference type="EMBL" id="DMAN01000144">
    <property type="protein sequence ID" value="HAE26823.1"/>
    <property type="molecule type" value="Genomic_DNA"/>
</dbReference>
<keyword evidence="7" id="KW-0067">ATP-binding</keyword>
<evidence type="ECO:0000259" key="9">
    <source>
        <dbReference type="PROSITE" id="PS50112"/>
    </source>
</evidence>
<evidence type="ECO:0000256" key="3">
    <source>
        <dbReference type="ARBA" id="ARBA00022553"/>
    </source>
</evidence>
<organism evidence="10 11">
    <name type="scientific">Hyphomonas adhaerens</name>
    <dbReference type="NCBI Taxonomy" id="81029"/>
    <lineage>
        <taxon>Bacteria</taxon>
        <taxon>Pseudomonadati</taxon>
        <taxon>Pseudomonadota</taxon>
        <taxon>Alphaproteobacteria</taxon>
        <taxon>Hyphomonadales</taxon>
        <taxon>Hyphomonadaceae</taxon>
        <taxon>Hyphomonas</taxon>
    </lineage>
</organism>
<dbReference type="GO" id="GO:0005524">
    <property type="term" value="F:ATP binding"/>
    <property type="evidence" value="ECO:0007669"/>
    <property type="project" value="UniProtKB-KW"/>
</dbReference>
<evidence type="ECO:0000256" key="4">
    <source>
        <dbReference type="ARBA" id="ARBA00022679"/>
    </source>
</evidence>
<reference evidence="10 11" key="1">
    <citation type="journal article" date="2018" name="Nat. Biotechnol.">
        <title>A standardized bacterial taxonomy based on genome phylogeny substantially revises the tree of life.</title>
        <authorList>
            <person name="Parks D.H."/>
            <person name="Chuvochina M."/>
            <person name="Waite D.W."/>
            <person name="Rinke C."/>
            <person name="Skarshewski A."/>
            <person name="Chaumeil P.A."/>
            <person name="Hugenholtz P."/>
        </authorList>
    </citation>
    <scope>NUCLEOTIDE SEQUENCE [LARGE SCALE GENOMIC DNA]</scope>
    <source>
        <strain evidence="10">UBA8733</strain>
    </source>
</reference>
<dbReference type="Gene3D" id="3.30.565.10">
    <property type="entry name" value="Histidine kinase-like ATPase, C-terminal domain"/>
    <property type="match status" value="1"/>
</dbReference>
<name>A0A3B9GWK9_9PROT</name>
<dbReference type="Pfam" id="PF00989">
    <property type="entry name" value="PAS"/>
    <property type="match status" value="1"/>
</dbReference>
<keyword evidence="6" id="KW-0418">Kinase</keyword>
<evidence type="ECO:0000256" key="6">
    <source>
        <dbReference type="ARBA" id="ARBA00022777"/>
    </source>
</evidence>
<dbReference type="Pfam" id="PF07536">
    <property type="entry name" value="HWE_HK"/>
    <property type="match status" value="1"/>
</dbReference>
<proteinExistence type="predicted"/>
<dbReference type="InterPro" id="IPR013767">
    <property type="entry name" value="PAS_fold"/>
</dbReference>
<dbReference type="Gene3D" id="3.30.450.20">
    <property type="entry name" value="PAS domain"/>
    <property type="match status" value="1"/>
</dbReference>
<keyword evidence="3" id="KW-0597">Phosphoprotein</keyword>
<dbReference type="InterPro" id="IPR036890">
    <property type="entry name" value="HATPase_C_sf"/>
</dbReference>
<dbReference type="SMART" id="SM00091">
    <property type="entry name" value="PAS"/>
    <property type="match status" value="1"/>
</dbReference>
<dbReference type="Proteomes" id="UP000259610">
    <property type="component" value="Unassembled WGS sequence"/>
</dbReference>
<feature type="domain" description="PAS" evidence="9">
    <location>
        <begin position="32"/>
        <end position="85"/>
    </location>
</feature>
<dbReference type="PROSITE" id="PS50112">
    <property type="entry name" value="PAS"/>
    <property type="match status" value="1"/>
</dbReference>
<keyword evidence="5" id="KW-0547">Nucleotide-binding</keyword>
<dbReference type="GO" id="GO:0004673">
    <property type="term" value="F:protein histidine kinase activity"/>
    <property type="evidence" value="ECO:0007669"/>
    <property type="project" value="UniProtKB-EC"/>
</dbReference>
<accession>A0A3B9GWK9</accession>
<protein>
    <recommendedName>
        <fullName evidence="2">histidine kinase</fullName>
        <ecNumber evidence="2">2.7.13.3</ecNumber>
    </recommendedName>
</protein>
<dbReference type="CDD" id="cd00130">
    <property type="entry name" value="PAS"/>
    <property type="match status" value="1"/>
</dbReference>
<comment type="caution">
    <text evidence="10">The sequence shown here is derived from an EMBL/GenBank/DDBJ whole genome shotgun (WGS) entry which is preliminary data.</text>
</comment>
<feature type="region of interest" description="Disordered" evidence="8">
    <location>
        <begin position="1"/>
        <end position="27"/>
    </location>
</feature>
<dbReference type="InterPro" id="IPR000014">
    <property type="entry name" value="PAS"/>
</dbReference>